<feature type="compositionally biased region" description="Polar residues" evidence="1">
    <location>
        <begin position="32"/>
        <end position="44"/>
    </location>
</feature>
<feature type="region of interest" description="Disordered" evidence="1">
    <location>
        <begin position="22"/>
        <end position="84"/>
    </location>
</feature>
<protein>
    <submittedName>
        <fullName evidence="3">Uncharacterized protein</fullName>
    </submittedName>
</protein>
<accession>A0A6J3MAB1</accession>
<reference evidence="3" key="3">
    <citation type="submission" date="2025-08" db="UniProtKB">
        <authorList>
            <consortium name="RefSeq"/>
        </authorList>
    </citation>
    <scope>IDENTIFICATION</scope>
    <source>
        <strain evidence="3">CBS 342.82</strain>
    </source>
</reference>
<feature type="region of interest" description="Disordered" evidence="1">
    <location>
        <begin position="126"/>
        <end position="152"/>
    </location>
</feature>
<dbReference type="Proteomes" id="UP000504637">
    <property type="component" value="Unplaced"/>
</dbReference>
<reference evidence="3" key="2">
    <citation type="submission" date="2020-04" db="EMBL/GenBank/DDBJ databases">
        <authorList>
            <consortium name="NCBI Genome Project"/>
        </authorList>
    </citation>
    <scope>NUCLEOTIDE SEQUENCE</scope>
    <source>
        <strain evidence="3">CBS 342.82</strain>
    </source>
</reference>
<dbReference type="GeneID" id="54365195"/>
<sequence length="152" mass="17108">MPFVLEEFNDCITMAQDKTQDLHSTAHGLPSPTATHNGEACQTQDARRASIKSENNTESHFQFSDSTSESDSKYYDYDEEEEEVEEYNQECIQRMIELVSANDAALTQLSRRFDYLNNRLSKLENAMETSKNATPSSGDKSKPMSTSTSRGS</sequence>
<keyword evidence="2" id="KW-1185">Reference proteome</keyword>
<name>A0A6J3MAB1_9PEZI</name>
<dbReference type="AlphaFoldDB" id="A0A6J3MAB1"/>
<evidence type="ECO:0000313" key="2">
    <source>
        <dbReference type="Proteomes" id="UP000504637"/>
    </source>
</evidence>
<feature type="compositionally biased region" description="Polar residues" evidence="1">
    <location>
        <begin position="52"/>
        <end position="63"/>
    </location>
</feature>
<evidence type="ECO:0000256" key="1">
    <source>
        <dbReference type="SAM" id="MobiDB-lite"/>
    </source>
</evidence>
<evidence type="ECO:0000313" key="3">
    <source>
        <dbReference type="RefSeq" id="XP_033462001.1"/>
    </source>
</evidence>
<proteinExistence type="predicted"/>
<gene>
    <name evidence="3" type="ORF">K489DRAFT_407684</name>
</gene>
<organism evidence="3">
    <name type="scientific">Dissoconium aciculare CBS 342.82</name>
    <dbReference type="NCBI Taxonomy" id="1314786"/>
    <lineage>
        <taxon>Eukaryota</taxon>
        <taxon>Fungi</taxon>
        <taxon>Dikarya</taxon>
        <taxon>Ascomycota</taxon>
        <taxon>Pezizomycotina</taxon>
        <taxon>Dothideomycetes</taxon>
        <taxon>Dothideomycetidae</taxon>
        <taxon>Mycosphaerellales</taxon>
        <taxon>Dissoconiaceae</taxon>
        <taxon>Dissoconium</taxon>
    </lineage>
</organism>
<feature type="compositionally biased region" description="Polar residues" evidence="1">
    <location>
        <begin position="127"/>
        <end position="152"/>
    </location>
</feature>
<dbReference type="RefSeq" id="XP_033462001.1">
    <property type="nucleotide sequence ID" value="XM_033607395.1"/>
</dbReference>
<reference evidence="3" key="1">
    <citation type="submission" date="2020-01" db="EMBL/GenBank/DDBJ databases">
        <authorList>
            <consortium name="DOE Joint Genome Institute"/>
            <person name="Haridas S."/>
            <person name="Albert R."/>
            <person name="Binder M."/>
            <person name="Bloem J."/>
            <person name="Labutti K."/>
            <person name="Salamov A."/>
            <person name="Andreopoulos B."/>
            <person name="Baker S.E."/>
            <person name="Barry K."/>
            <person name="Bills G."/>
            <person name="Bluhm B.H."/>
            <person name="Cannon C."/>
            <person name="Castanera R."/>
            <person name="Culley D.E."/>
            <person name="Daum C."/>
            <person name="Ezra D."/>
            <person name="Gonzalez J.B."/>
            <person name="Henrissat B."/>
            <person name="Kuo A."/>
            <person name="Liang C."/>
            <person name="Lipzen A."/>
            <person name="Lutzoni F."/>
            <person name="Magnuson J."/>
            <person name="Mondo S."/>
            <person name="Nolan M."/>
            <person name="Ohm R."/>
            <person name="Pangilinan J."/>
            <person name="Park H.-J."/>
            <person name="Ramirez L."/>
            <person name="Alfaro M."/>
            <person name="Sun H."/>
            <person name="Tritt A."/>
            <person name="Yoshinaga Y."/>
            <person name="Zwiers L.-H."/>
            <person name="Turgeon B.G."/>
            <person name="Goodwin S.B."/>
            <person name="Spatafora J.W."/>
            <person name="Crous P.W."/>
            <person name="Grigoriev I.V."/>
        </authorList>
    </citation>
    <scope>NUCLEOTIDE SEQUENCE</scope>
    <source>
        <strain evidence="3">CBS 342.82</strain>
    </source>
</reference>